<accession>A0AAU9UA14</accession>
<gene>
    <name evidence="3" type="ORF">EEDITHA_LOCUS11522</name>
</gene>
<dbReference type="InterPro" id="IPR029000">
    <property type="entry name" value="Cyclophilin-like_dom_sf"/>
</dbReference>
<dbReference type="CDD" id="cd00317">
    <property type="entry name" value="cyclophilin"/>
    <property type="match status" value="1"/>
</dbReference>
<dbReference type="Pfam" id="PF00160">
    <property type="entry name" value="Pro_isomerase"/>
    <property type="match status" value="1"/>
</dbReference>
<dbReference type="PANTHER" id="PTHR11071">
    <property type="entry name" value="PEPTIDYL-PROLYL CIS-TRANS ISOMERASE"/>
    <property type="match status" value="1"/>
</dbReference>
<name>A0AAU9UA14_EUPED</name>
<feature type="region of interest" description="Disordered" evidence="1">
    <location>
        <begin position="825"/>
        <end position="849"/>
    </location>
</feature>
<dbReference type="PROSITE" id="PS50072">
    <property type="entry name" value="CSA_PPIASE_2"/>
    <property type="match status" value="1"/>
</dbReference>
<dbReference type="InterPro" id="IPR002130">
    <property type="entry name" value="Cyclophilin-type_PPIase_dom"/>
</dbReference>
<dbReference type="PANTHER" id="PTHR11071:SF561">
    <property type="entry name" value="PEPTIDYL-PROLYL CIS-TRANS ISOMERASE D-RELATED"/>
    <property type="match status" value="1"/>
</dbReference>
<protein>
    <recommendedName>
        <fullName evidence="2">PPIase cyclophilin-type domain-containing protein</fullName>
    </recommendedName>
</protein>
<evidence type="ECO:0000313" key="4">
    <source>
        <dbReference type="Proteomes" id="UP001153954"/>
    </source>
</evidence>
<dbReference type="Proteomes" id="UP001153954">
    <property type="component" value="Unassembled WGS sequence"/>
</dbReference>
<dbReference type="GO" id="GO:0005737">
    <property type="term" value="C:cytoplasm"/>
    <property type="evidence" value="ECO:0007669"/>
    <property type="project" value="TreeGrafter"/>
</dbReference>
<reference evidence="3" key="1">
    <citation type="submission" date="2022-03" db="EMBL/GenBank/DDBJ databases">
        <authorList>
            <person name="Tunstrom K."/>
        </authorList>
    </citation>
    <scope>NUCLEOTIDE SEQUENCE</scope>
</reference>
<dbReference type="AlphaFoldDB" id="A0AAU9UA14"/>
<evidence type="ECO:0000313" key="3">
    <source>
        <dbReference type="EMBL" id="CAH2096145.1"/>
    </source>
</evidence>
<feature type="region of interest" description="Disordered" evidence="1">
    <location>
        <begin position="595"/>
        <end position="615"/>
    </location>
</feature>
<sequence>MINKIKPISYHPWEKTIKNRHTDYKYTHNSINNAVYPKKKVFVPDKDQVKFTIIGNRVTKEFIYCVHLAKILHKYRPKVFDAPSIRDVTTVEWPNIWNDLKLQYGGIAYCLESQVAVILNDKFLGGAKEFKEIIEARYHYHVTLDFYKEGVNNFVNFIRSSRRPCAYMHILINCEYAGTLIFMLYADIVPYTCENFLRLCRATKGGYSGTPVHRIVKDGWIQCGGFGLKKSDLDCENFVIPHDRRGVLCMANDGIHADCSTQFFVLLQPASWMANKYVAFGQLIDGESTLKAIESVPTFYESPEFNIVIQQAGILNLECQDIRINKNTNEYLQGHIEDLVTLGDLLYQDLIERVFFEIKLKRIALQEIEKDEPEETDTEDNDEMGHIRATERFIRKKEDIEQLQKSQIYNSRATSAVSGIQENNEFDVEVYDYEPEEMSYRHVSLTETVSLVVKSEKPFYLPLTDVLYPGEVDSTYDVKKFLRGDYCLESDLQKCPPKKTIKTNLSYISEMLKFDEDSEVTSIESICSEDEQEIRRYLKLNVDRVSFAGGVIKNIARGVGKYNIFEDTRKSELITDEELRRFRLASMDYRSRDSHDKKVSISLPENKKQPNKIKRRQTGFVRPEDLEKIYLIRRQSSQDVIEPEEDESFTGSRKVRIAESAIVSQTGSKPSRRPTGFVRPPDITDSDLDVRRQSALSRLYDDLAVESDTGPTLKEYKPADRTQHKKFILTQSPLSRMKNGDVTKNDNLRTSVTIEDSSFEQVLNIQHGRKTARKISSDYVKTIDQIEHKTESSIRSVEFSKTRPSITVSEYQQKNLRHLEKIENATKLKVQKSSHRNSGGREGNDELIM</sequence>
<dbReference type="EMBL" id="CAKOGL010000016">
    <property type="protein sequence ID" value="CAH2096145.1"/>
    <property type="molecule type" value="Genomic_DNA"/>
</dbReference>
<evidence type="ECO:0000256" key="1">
    <source>
        <dbReference type="SAM" id="MobiDB-lite"/>
    </source>
</evidence>
<organism evidence="3 4">
    <name type="scientific">Euphydryas editha</name>
    <name type="common">Edith's checkerspot</name>
    <dbReference type="NCBI Taxonomy" id="104508"/>
    <lineage>
        <taxon>Eukaryota</taxon>
        <taxon>Metazoa</taxon>
        <taxon>Ecdysozoa</taxon>
        <taxon>Arthropoda</taxon>
        <taxon>Hexapoda</taxon>
        <taxon>Insecta</taxon>
        <taxon>Pterygota</taxon>
        <taxon>Neoptera</taxon>
        <taxon>Endopterygota</taxon>
        <taxon>Lepidoptera</taxon>
        <taxon>Glossata</taxon>
        <taxon>Ditrysia</taxon>
        <taxon>Papilionoidea</taxon>
        <taxon>Nymphalidae</taxon>
        <taxon>Nymphalinae</taxon>
        <taxon>Euphydryas</taxon>
    </lineage>
</organism>
<comment type="caution">
    <text evidence="3">The sequence shown here is derived from an EMBL/GenBank/DDBJ whole genome shotgun (WGS) entry which is preliminary data.</text>
</comment>
<dbReference type="SUPFAM" id="SSF50891">
    <property type="entry name" value="Cyclophilin-like"/>
    <property type="match status" value="1"/>
</dbReference>
<evidence type="ECO:0000259" key="2">
    <source>
        <dbReference type="PROSITE" id="PS50072"/>
    </source>
</evidence>
<keyword evidence="4" id="KW-1185">Reference proteome</keyword>
<dbReference type="GO" id="GO:0003755">
    <property type="term" value="F:peptidyl-prolyl cis-trans isomerase activity"/>
    <property type="evidence" value="ECO:0007669"/>
    <property type="project" value="InterPro"/>
</dbReference>
<feature type="domain" description="PPIase cyclophilin-type" evidence="2">
    <location>
        <begin position="167"/>
        <end position="314"/>
    </location>
</feature>
<dbReference type="PRINTS" id="PR00153">
    <property type="entry name" value="CSAPPISMRASE"/>
</dbReference>
<proteinExistence type="predicted"/>
<feature type="region of interest" description="Disordered" evidence="1">
    <location>
        <begin position="661"/>
        <end position="686"/>
    </location>
</feature>
<dbReference type="Gene3D" id="2.40.100.10">
    <property type="entry name" value="Cyclophilin-like"/>
    <property type="match status" value="1"/>
</dbReference>